<evidence type="ECO:0000256" key="3">
    <source>
        <dbReference type="ARBA" id="ARBA00022475"/>
    </source>
</evidence>
<keyword evidence="3" id="KW-1003">Cell membrane</keyword>
<comment type="caution">
    <text evidence="14">The sequence shown here is derived from an EMBL/GenBank/DDBJ whole genome shotgun (WGS) entry which is preliminary data.</text>
</comment>
<evidence type="ECO:0000256" key="13">
    <source>
        <dbReference type="SAM" id="MobiDB-lite"/>
    </source>
</evidence>
<dbReference type="GO" id="GO:0009986">
    <property type="term" value="C:cell surface"/>
    <property type="evidence" value="ECO:0007669"/>
    <property type="project" value="TreeGrafter"/>
</dbReference>
<evidence type="ECO:0000256" key="2">
    <source>
        <dbReference type="ARBA" id="ARBA00010260"/>
    </source>
</evidence>
<feature type="region of interest" description="Disordered" evidence="13">
    <location>
        <begin position="207"/>
        <end position="227"/>
    </location>
</feature>
<evidence type="ECO:0000256" key="1">
    <source>
        <dbReference type="ARBA" id="ARBA00004609"/>
    </source>
</evidence>
<keyword evidence="9 12" id="KW-0357">Heparan sulfate</keyword>
<evidence type="ECO:0000313" key="15">
    <source>
        <dbReference type="Proteomes" id="UP000791440"/>
    </source>
</evidence>
<keyword evidence="7 12" id="KW-0472">Membrane</keyword>
<dbReference type="PANTHER" id="PTHR10822:SF29">
    <property type="entry name" value="DIVISION ABNORMALLY DELAYED PROTEIN"/>
    <property type="match status" value="1"/>
</dbReference>
<feature type="compositionally biased region" description="Basic and acidic residues" evidence="13">
    <location>
        <begin position="379"/>
        <end position="388"/>
    </location>
</feature>
<dbReference type="EMBL" id="JH668493">
    <property type="protein sequence ID" value="KAG6455532.1"/>
    <property type="molecule type" value="Genomic_DNA"/>
</dbReference>
<evidence type="ECO:0000256" key="7">
    <source>
        <dbReference type="ARBA" id="ARBA00023136"/>
    </source>
</evidence>
<feature type="compositionally biased region" description="Polar residues" evidence="13">
    <location>
        <begin position="390"/>
        <end position="403"/>
    </location>
</feature>
<proteinExistence type="inferred from homology"/>
<dbReference type="GO" id="GO:0016477">
    <property type="term" value="P:cell migration"/>
    <property type="evidence" value="ECO:0007669"/>
    <property type="project" value="TreeGrafter"/>
</dbReference>
<gene>
    <name evidence="14" type="ORF">O3G_MSEX009267</name>
</gene>
<dbReference type="Pfam" id="PF01153">
    <property type="entry name" value="Glypican"/>
    <property type="match status" value="1"/>
</dbReference>
<dbReference type="AlphaFoldDB" id="A0A921ZCP0"/>
<evidence type="ECO:0008006" key="16">
    <source>
        <dbReference type="Google" id="ProtNLM"/>
    </source>
</evidence>
<reference evidence="14" key="1">
    <citation type="journal article" date="2016" name="Insect Biochem. Mol. Biol.">
        <title>Multifaceted biological insights from a draft genome sequence of the tobacco hornworm moth, Manduca sexta.</title>
        <authorList>
            <person name="Kanost M.R."/>
            <person name="Arrese E.L."/>
            <person name="Cao X."/>
            <person name="Chen Y.R."/>
            <person name="Chellapilla S."/>
            <person name="Goldsmith M.R."/>
            <person name="Grosse-Wilde E."/>
            <person name="Heckel D.G."/>
            <person name="Herndon N."/>
            <person name="Jiang H."/>
            <person name="Papanicolaou A."/>
            <person name="Qu J."/>
            <person name="Soulages J.L."/>
            <person name="Vogel H."/>
            <person name="Walters J."/>
            <person name="Waterhouse R.M."/>
            <person name="Ahn S.J."/>
            <person name="Almeida F.C."/>
            <person name="An C."/>
            <person name="Aqrawi P."/>
            <person name="Bretschneider A."/>
            <person name="Bryant W.B."/>
            <person name="Bucks S."/>
            <person name="Chao H."/>
            <person name="Chevignon G."/>
            <person name="Christen J.M."/>
            <person name="Clarke D.F."/>
            <person name="Dittmer N.T."/>
            <person name="Ferguson L.C.F."/>
            <person name="Garavelou S."/>
            <person name="Gordon K.H.J."/>
            <person name="Gunaratna R.T."/>
            <person name="Han Y."/>
            <person name="Hauser F."/>
            <person name="He Y."/>
            <person name="Heidel-Fischer H."/>
            <person name="Hirsh A."/>
            <person name="Hu Y."/>
            <person name="Jiang H."/>
            <person name="Kalra D."/>
            <person name="Klinner C."/>
            <person name="Konig C."/>
            <person name="Kovar C."/>
            <person name="Kroll A.R."/>
            <person name="Kuwar S.S."/>
            <person name="Lee S.L."/>
            <person name="Lehman R."/>
            <person name="Li K."/>
            <person name="Li Z."/>
            <person name="Liang H."/>
            <person name="Lovelace S."/>
            <person name="Lu Z."/>
            <person name="Mansfield J.H."/>
            <person name="McCulloch K.J."/>
            <person name="Mathew T."/>
            <person name="Morton B."/>
            <person name="Muzny D.M."/>
            <person name="Neunemann D."/>
            <person name="Ongeri F."/>
            <person name="Pauchet Y."/>
            <person name="Pu L.L."/>
            <person name="Pyrousis I."/>
            <person name="Rao X.J."/>
            <person name="Redding A."/>
            <person name="Roesel C."/>
            <person name="Sanchez-Gracia A."/>
            <person name="Schaack S."/>
            <person name="Shukla A."/>
            <person name="Tetreau G."/>
            <person name="Wang Y."/>
            <person name="Xiong G.H."/>
            <person name="Traut W."/>
            <person name="Walsh T.K."/>
            <person name="Worley K.C."/>
            <person name="Wu D."/>
            <person name="Wu W."/>
            <person name="Wu Y.Q."/>
            <person name="Zhang X."/>
            <person name="Zou Z."/>
            <person name="Zucker H."/>
            <person name="Briscoe A.D."/>
            <person name="Burmester T."/>
            <person name="Clem R.J."/>
            <person name="Feyereisen R."/>
            <person name="Grimmelikhuijzen C.J.P."/>
            <person name="Hamodrakas S.J."/>
            <person name="Hansson B.S."/>
            <person name="Huguet E."/>
            <person name="Jermiin L.S."/>
            <person name="Lan Q."/>
            <person name="Lehman H.K."/>
            <person name="Lorenzen M."/>
            <person name="Merzendorfer H."/>
            <person name="Michalopoulos I."/>
            <person name="Morton D.B."/>
            <person name="Muthukrishnan S."/>
            <person name="Oakeshott J.G."/>
            <person name="Palmer W."/>
            <person name="Park Y."/>
            <person name="Passarelli A.L."/>
            <person name="Rozas J."/>
            <person name="Schwartz L.M."/>
            <person name="Smith W."/>
            <person name="Southgate A."/>
            <person name="Vilcinskas A."/>
            <person name="Vogt R."/>
            <person name="Wang P."/>
            <person name="Werren J."/>
            <person name="Yu X.Q."/>
            <person name="Zhou J.J."/>
            <person name="Brown S.J."/>
            <person name="Scherer S.E."/>
            <person name="Richards S."/>
            <person name="Blissard G.W."/>
        </authorList>
    </citation>
    <scope>NUCLEOTIDE SEQUENCE</scope>
</reference>
<evidence type="ECO:0000256" key="10">
    <source>
        <dbReference type="ARBA" id="ARBA00023288"/>
    </source>
</evidence>
<evidence type="ECO:0000256" key="11">
    <source>
        <dbReference type="RuleBase" id="RU003518"/>
    </source>
</evidence>
<keyword evidence="4 12" id="KW-0336">GPI-anchor</keyword>
<name>A0A921ZCP0_MANSE</name>
<dbReference type="PANTHER" id="PTHR10822">
    <property type="entry name" value="GLYPICAN"/>
    <property type="match status" value="1"/>
</dbReference>
<feature type="compositionally biased region" description="Acidic residues" evidence="13">
    <location>
        <begin position="359"/>
        <end position="370"/>
    </location>
</feature>
<dbReference type="InterPro" id="IPR001863">
    <property type="entry name" value="Glypican"/>
</dbReference>
<keyword evidence="6 12" id="KW-0654">Proteoglycan</keyword>
<evidence type="ECO:0000256" key="6">
    <source>
        <dbReference type="ARBA" id="ARBA00022974"/>
    </source>
</evidence>
<evidence type="ECO:0000313" key="14">
    <source>
        <dbReference type="EMBL" id="KAG6455532.1"/>
    </source>
</evidence>
<evidence type="ECO:0000256" key="9">
    <source>
        <dbReference type="ARBA" id="ARBA00023207"/>
    </source>
</evidence>
<protein>
    <recommendedName>
        <fullName evidence="16">Division abnormally delayed protein</fullName>
    </recommendedName>
</protein>
<keyword evidence="10 12" id="KW-0449">Lipoprotein</keyword>
<keyword evidence="5" id="KW-0732">Signal</keyword>
<feature type="region of interest" description="Disordered" evidence="13">
    <location>
        <begin position="344"/>
        <end position="403"/>
    </location>
</feature>
<accession>A0A921ZCP0</accession>
<comment type="function">
    <text evidence="12">Cell surface proteoglycan.</text>
</comment>
<evidence type="ECO:0000256" key="5">
    <source>
        <dbReference type="ARBA" id="ARBA00022729"/>
    </source>
</evidence>
<sequence>MLLRSNSERDGDGLNSRPPKDLVASTRKFFRDIFPVAYQNVLKLDSKPFTPEYEACLKDAYDVVRPFGDVPQELGISLSRSLEAARVLLEMMTVGAGALSTTEHVLSNANEECSNKLLKAGGCARCGGHDARPCRNYCLNVARGCMGSQLVELDGPWAGFVEGVERLTRVDADAALRELDSKVSTAIMYVIENKNILENKVKSECGPPTTVEAGLTPPPPTPGSVKRDDFRAPPPETELLQFAATLASTKKLFSGLADRLCDETEFAEETNDHCWNGEAIGEYTKSLVPSSSLVDQKYNPEITSTPPQDPRVATIADRLQQARQLLMSHTGTGEVQAEAFMQGDEAGEEGSGSGRSYSDDDASYDAEGSGEEGSGTQDVEGRPIEGKEPTYTSTPKTKGASTSRPLFSIIFTTAVLAMLGHCLT</sequence>
<comment type="subcellular location">
    <subcellularLocation>
        <location evidence="1 12">Cell membrane</location>
        <topology evidence="1 12">Lipid-anchor</topology>
        <topology evidence="1 12">GPI-anchor</topology>
    </subcellularLocation>
</comment>
<comment type="similarity">
    <text evidence="2 11">Belongs to the glypican family.</text>
</comment>
<evidence type="ECO:0000256" key="4">
    <source>
        <dbReference type="ARBA" id="ARBA00022622"/>
    </source>
</evidence>
<keyword evidence="8" id="KW-0325">Glycoprotein</keyword>
<dbReference type="GO" id="GO:0005576">
    <property type="term" value="C:extracellular region"/>
    <property type="evidence" value="ECO:0007669"/>
    <property type="project" value="TreeGrafter"/>
</dbReference>
<keyword evidence="15" id="KW-1185">Reference proteome</keyword>
<dbReference type="GO" id="GO:0098552">
    <property type="term" value="C:side of membrane"/>
    <property type="evidence" value="ECO:0007669"/>
    <property type="project" value="UniProtKB-KW"/>
</dbReference>
<dbReference type="GO" id="GO:0005886">
    <property type="term" value="C:plasma membrane"/>
    <property type="evidence" value="ECO:0007669"/>
    <property type="project" value="UniProtKB-SubCell"/>
</dbReference>
<evidence type="ECO:0000256" key="8">
    <source>
        <dbReference type="ARBA" id="ARBA00023180"/>
    </source>
</evidence>
<dbReference type="Proteomes" id="UP000791440">
    <property type="component" value="Unassembled WGS sequence"/>
</dbReference>
<dbReference type="GO" id="GO:1905475">
    <property type="term" value="P:regulation of protein localization to membrane"/>
    <property type="evidence" value="ECO:0007669"/>
    <property type="project" value="TreeGrafter"/>
</dbReference>
<dbReference type="GO" id="GO:0090263">
    <property type="term" value="P:positive regulation of canonical Wnt signaling pathway"/>
    <property type="evidence" value="ECO:0007669"/>
    <property type="project" value="TreeGrafter"/>
</dbReference>
<organism evidence="14 15">
    <name type="scientific">Manduca sexta</name>
    <name type="common">Tobacco hawkmoth</name>
    <name type="synonym">Tobacco hornworm</name>
    <dbReference type="NCBI Taxonomy" id="7130"/>
    <lineage>
        <taxon>Eukaryota</taxon>
        <taxon>Metazoa</taxon>
        <taxon>Ecdysozoa</taxon>
        <taxon>Arthropoda</taxon>
        <taxon>Hexapoda</taxon>
        <taxon>Insecta</taxon>
        <taxon>Pterygota</taxon>
        <taxon>Neoptera</taxon>
        <taxon>Endopterygota</taxon>
        <taxon>Lepidoptera</taxon>
        <taxon>Glossata</taxon>
        <taxon>Ditrysia</taxon>
        <taxon>Bombycoidea</taxon>
        <taxon>Sphingidae</taxon>
        <taxon>Sphinginae</taxon>
        <taxon>Sphingini</taxon>
        <taxon>Manduca</taxon>
    </lineage>
</organism>
<evidence type="ECO:0000256" key="12">
    <source>
        <dbReference type="RuleBase" id="RU003519"/>
    </source>
</evidence>
<reference evidence="14" key="2">
    <citation type="submission" date="2020-12" db="EMBL/GenBank/DDBJ databases">
        <authorList>
            <person name="Kanost M."/>
        </authorList>
    </citation>
    <scope>NUCLEOTIDE SEQUENCE</scope>
</reference>